<proteinExistence type="predicted"/>
<organism evidence="1 2">
    <name type="scientific">Rangifer tarandus platyrhynchus</name>
    <name type="common">Svalbard reindeer</name>
    <dbReference type="NCBI Taxonomy" id="3082113"/>
    <lineage>
        <taxon>Eukaryota</taxon>
        <taxon>Metazoa</taxon>
        <taxon>Chordata</taxon>
        <taxon>Craniata</taxon>
        <taxon>Vertebrata</taxon>
        <taxon>Euteleostomi</taxon>
        <taxon>Mammalia</taxon>
        <taxon>Eutheria</taxon>
        <taxon>Laurasiatheria</taxon>
        <taxon>Artiodactyla</taxon>
        <taxon>Ruminantia</taxon>
        <taxon>Pecora</taxon>
        <taxon>Cervidae</taxon>
        <taxon>Odocoileinae</taxon>
        <taxon>Rangifer</taxon>
    </lineage>
</organism>
<dbReference type="EMBL" id="OX596099">
    <property type="protein sequence ID" value="CAI9695616.1"/>
    <property type="molecule type" value="Genomic_DNA"/>
</dbReference>
<protein>
    <submittedName>
        <fullName evidence="1">Uncharacterized protein</fullName>
    </submittedName>
</protein>
<evidence type="ECO:0000313" key="1">
    <source>
        <dbReference type="EMBL" id="CAI9695616.1"/>
    </source>
</evidence>
<sequence length="300" mass="32814">MTTGTDRLISTWSGRNPIRGLRSVGQPRHVNLFSMCAARRSQTTGAQEARPQPRCSGGVNKELKAKRKGRKEGGWSRSLSARPAEARLPRDPRTGRSLTPRFPRSAGADSGHLRLLPERLSGPRDEQPLRREAGRNGRGREPQGLAPRPGASPPRCAPPPPLPPPESGAEARPGQHGRRAGQRGLRGSRPEGRCGASASRRATWPLPAPSRPRPCGLSELRFVSIKPKPQEGKNFALRRLNCVRPYAECVRGSFALLREQAPHPRRPAAARSVLSPAERPGPAHSCARRGPEQRGWLREH</sequence>
<name>A0ACB0E5R0_RANTA</name>
<dbReference type="Proteomes" id="UP001162501">
    <property type="component" value="Chromosome 15"/>
</dbReference>
<reference evidence="1" key="1">
    <citation type="submission" date="2023-05" db="EMBL/GenBank/DDBJ databases">
        <authorList>
            <consortium name="ELIXIR-Norway"/>
        </authorList>
    </citation>
    <scope>NUCLEOTIDE SEQUENCE</scope>
</reference>
<evidence type="ECO:0000313" key="2">
    <source>
        <dbReference type="Proteomes" id="UP001162501"/>
    </source>
</evidence>
<accession>A0ACB0E5R0</accession>
<gene>
    <name evidence="1" type="ORF">MRATA1EN3_LOCUS6829</name>
</gene>